<evidence type="ECO:0000313" key="2">
    <source>
        <dbReference type="EMBL" id="RZC61841.1"/>
    </source>
</evidence>
<dbReference type="EMBL" id="CM010719">
    <property type="protein sequence ID" value="RZC61841.1"/>
    <property type="molecule type" value="Genomic_DNA"/>
</dbReference>
<feature type="compositionally biased region" description="Polar residues" evidence="1">
    <location>
        <begin position="1"/>
        <end position="22"/>
    </location>
</feature>
<proteinExistence type="predicted"/>
<accession>A0A4Y7JPF9</accession>
<dbReference type="Proteomes" id="UP000316621">
    <property type="component" value="Chromosome 5"/>
</dbReference>
<organism evidence="2 3">
    <name type="scientific">Papaver somniferum</name>
    <name type="common">Opium poppy</name>
    <dbReference type="NCBI Taxonomy" id="3469"/>
    <lineage>
        <taxon>Eukaryota</taxon>
        <taxon>Viridiplantae</taxon>
        <taxon>Streptophyta</taxon>
        <taxon>Embryophyta</taxon>
        <taxon>Tracheophyta</taxon>
        <taxon>Spermatophyta</taxon>
        <taxon>Magnoliopsida</taxon>
        <taxon>Ranunculales</taxon>
        <taxon>Papaveraceae</taxon>
        <taxon>Papaveroideae</taxon>
        <taxon>Papaver</taxon>
    </lineage>
</organism>
<evidence type="ECO:0000313" key="3">
    <source>
        <dbReference type="Proteomes" id="UP000316621"/>
    </source>
</evidence>
<protein>
    <submittedName>
        <fullName evidence="2">Uncharacterized protein</fullName>
    </submittedName>
</protein>
<name>A0A4Y7JPF9_PAPSO</name>
<dbReference type="Gramene" id="RZC61841">
    <property type="protein sequence ID" value="RZC61841"/>
    <property type="gene ID" value="C5167_023583"/>
</dbReference>
<evidence type="ECO:0000256" key="1">
    <source>
        <dbReference type="SAM" id="MobiDB-lite"/>
    </source>
</evidence>
<dbReference type="AlphaFoldDB" id="A0A4Y7JPF9"/>
<reference evidence="2 3" key="1">
    <citation type="journal article" date="2018" name="Science">
        <title>The opium poppy genome and morphinan production.</title>
        <authorList>
            <person name="Guo L."/>
            <person name="Winzer T."/>
            <person name="Yang X."/>
            <person name="Li Y."/>
            <person name="Ning Z."/>
            <person name="He Z."/>
            <person name="Teodor R."/>
            <person name="Lu Y."/>
            <person name="Bowser T.A."/>
            <person name="Graham I.A."/>
            <person name="Ye K."/>
        </authorList>
    </citation>
    <scope>NUCLEOTIDE SEQUENCE [LARGE SCALE GENOMIC DNA]</scope>
    <source>
        <strain evidence="3">cv. HN1</strain>
        <tissue evidence="2">Leaves</tissue>
    </source>
</reference>
<gene>
    <name evidence="2" type="ORF">C5167_023583</name>
</gene>
<feature type="region of interest" description="Disordered" evidence="1">
    <location>
        <begin position="1"/>
        <end position="26"/>
    </location>
</feature>
<keyword evidence="3" id="KW-1185">Reference proteome</keyword>
<sequence>MIDTSAESSNSMNDDNSVTPRNPETMEISPLFGGDIILIKDILKTQGGRVDCSMLLNLFPVLQGRKSGP</sequence>